<dbReference type="CDD" id="cd09274">
    <property type="entry name" value="RNase_HI_RT_Ty3"/>
    <property type="match status" value="1"/>
</dbReference>
<evidence type="ECO:0000313" key="5">
    <source>
        <dbReference type="Proteomes" id="UP000198211"/>
    </source>
</evidence>
<dbReference type="EMBL" id="NBNE01006493">
    <property type="protein sequence ID" value="OWZ01962.1"/>
    <property type="molecule type" value="Genomic_DNA"/>
</dbReference>
<evidence type="ECO:0000259" key="2">
    <source>
        <dbReference type="Pfam" id="PF17919"/>
    </source>
</evidence>
<dbReference type="InterPro" id="IPR041577">
    <property type="entry name" value="RT_RNaseH_2"/>
</dbReference>
<dbReference type="PANTHER" id="PTHR37984:SF5">
    <property type="entry name" value="PROTEIN NYNRIN-LIKE"/>
    <property type="match status" value="1"/>
</dbReference>
<evidence type="ECO:0000259" key="3">
    <source>
        <dbReference type="Pfam" id="PF17921"/>
    </source>
</evidence>
<dbReference type="Pfam" id="PF17919">
    <property type="entry name" value="RT_RNaseH_2"/>
    <property type="match status" value="1"/>
</dbReference>
<dbReference type="GO" id="GO:0003824">
    <property type="term" value="F:catalytic activity"/>
    <property type="evidence" value="ECO:0007669"/>
    <property type="project" value="UniProtKB-KW"/>
</dbReference>
<feature type="domain" description="Reverse transcriptase/retrotransposon-derived protein RNase H-like" evidence="2">
    <location>
        <begin position="99"/>
        <end position="176"/>
    </location>
</feature>
<reference evidence="5" key="1">
    <citation type="submission" date="2017-03" db="EMBL/GenBank/DDBJ databases">
        <title>Phytopthora megakarya and P. palmivora, two closely related causual agents of cacao black pod achieved similar genome size and gene model numbers by different mechanisms.</title>
        <authorList>
            <person name="Ali S."/>
            <person name="Shao J."/>
            <person name="Larry D.J."/>
            <person name="Kronmiller B."/>
            <person name="Shen D."/>
            <person name="Strem M.D."/>
            <person name="Melnick R.L."/>
            <person name="Guiltinan M.J."/>
            <person name="Tyler B.M."/>
            <person name="Meinhardt L.W."/>
            <person name="Bailey B.A."/>
        </authorList>
    </citation>
    <scope>NUCLEOTIDE SEQUENCE [LARGE SCALE GENOMIC DNA]</scope>
    <source>
        <strain evidence="5">zdho120</strain>
    </source>
</reference>
<dbReference type="SUPFAM" id="SSF56672">
    <property type="entry name" value="DNA/RNA polymerases"/>
    <property type="match status" value="1"/>
</dbReference>
<protein>
    <submittedName>
        <fullName evidence="4">Uncharacterized protein</fullName>
    </submittedName>
</protein>
<dbReference type="Gene3D" id="3.10.20.370">
    <property type="match status" value="1"/>
</dbReference>
<dbReference type="InterPro" id="IPR050951">
    <property type="entry name" value="Retrovirus_Pol_polyprotein"/>
</dbReference>
<dbReference type="STRING" id="4795.A0A225V9F4"/>
<dbReference type="OrthoDB" id="3095879at2759"/>
<dbReference type="AlphaFoldDB" id="A0A225V9F4"/>
<accession>A0A225V9F4</accession>
<sequence length="335" mass="38690">MRCHEQQLYVKLSKCKFCDEEIPWLDELVGRNGVRIDPDKVCVIKEWSVPRTKKQMGRFWVRHCMSLGFGVDFAQFASPLHESIKRLRLKKPCILPIINLIKRRLSTPPVFQLPDFNKPFGIRMEASNFAIGGVLFQNEGGLEHPIAYTSRKMKLAELNYPVREQELLATMHALRTILTQKTTNRRVARWFNELAECHPQFKWIAGDNNQVSNAVSHNPLFEHKAAQVSLSELIEAARNKEIVASIQTTSVTVAHSAKQLYSTDIRVQEILQMLDVQKKYCWPKMPKYIQRYVNTCELSQRNKARQTKPPGLLQPLEIPEGRWVDIPMDVMTSLP</sequence>
<gene>
    <name evidence="4" type="ORF">PHMEG_00026557</name>
</gene>
<dbReference type="Proteomes" id="UP000198211">
    <property type="component" value="Unassembled WGS sequence"/>
</dbReference>
<evidence type="ECO:0000256" key="1">
    <source>
        <dbReference type="ARBA" id="ARBA00023268"/>
    </source>
</evidence>
<keyword evidence="5" id="KW-1185">Reference proteome</keyword>
<feature type="domain" description="Integrase zinc-binding" evidence="3">
    <location>
        <begin position="275"/>
        <end position="305"/>
    </location>
</feature>
<evidence type="ECO:0000313" key="4">
    <source>
        <dbReference type="EMBL" id="OWZ01962.1"/>
    </source>
</evidence>
<name>A0A225V9F4_9STRA</name>
<comment type="caution">
    <text evidence="4">The sequence shown here is derived from an EMBL/GenBank/DDBJ whole genome shotgun (WGS) entry which is preliminary data.</text>
</comment>
<dbReference type="PANTHER" id="PTHR37984">
    <property type="entry name" value="PROTEIN CBG26694"/>
    <property type="match status" value="1"/>
</dbReference>
<organism evidence="4 5">
    <name type="scientific">Phytophthora megakarya</name>
    <dbReference type="NCBI Taxonomy" id="4795"/>
    <lineage>
        <taxon>Eukaryota</taxon>
        <taxon>Sar</taxon>
        <taxon>Stramenopiles</taxon>
        <taxon>Oomycota</taxon>
        <taxon>Peronosporomycetes</taxon>
        <taxon>Peronosporales</taxon>
        <taxon>Peronosporaceae</taxon>
        <taxon>Phytophthora</taxon>
    </lineage>
</organism>
<dbReference type="Pfam" id="PF17921">
    <property type="entry name" value="Integrase_H2C2"/>
    <property type="match status" value="1"/>
</dbReference>
<proteinExistence type="predicted"/>
<dbReference type="InterPro" id="IPR043502">
    <property type="entry name" value="DNA/RNA_pol_sf"/>
</dbReference>
<dbReference type="InterPro" id="IPR041588">
    <property type="entry name" value="Integrase_H2C2"/>
</dbReference>
<keyword evidence="1" id="KW-0511">Multifunctional enzyme</keyword>